<dbReference type="AlphaFoldDB" id="A0A2A2A8L9"/>
<evidence type="ECO:0000313" key="3">
    <source>
        <dbReference type="Proteomes" id="UP000217999"/>
    </source>
</evidence>
<dbReference type="GO" id="GO:0010181">
    <property type="term" value="F:FMN binding"/>
    <property type="evidence" value="ECO:0007669"/>
    <property type="project" value="TreeGrafter"/>
</dbReference>
<dbReference type="InterPro" id="IPR005025">
    <property type="entry name" value="FMN_Rdtase-like_dom"/>
</dbReference>
<comment type="caution">
    <text evidence="2">The sequence shown here is derived from an EMBL/GenBank/DDBJ whole genome shotgun (WGS) entry which is preliminary data.</text>
</comment>
<accession>A0A2A2A8L9</accession>
<dbReference type="Gene3D" id="3.40.50.360">
    <property type="match status" value="1"/>
</dbReference>
<reference evidence="2 3" key="1">
    <citation type="submission" date="2017-08" db="EMBL/GenBank/DDBJ databases">
        <title>WGS of Clinical strains of the CDC Group NO-1 linked to zoonotic infections in humans.</title>
        <authorList>
            <person name="Bernier A.-M."/>
            <person name="Bernard K."/>
        </authorList>
    </citation>
    <scope>NUCLEOTIDE SEQUENCE [LARGE SCALE GENOMIC DNA]</scope>
    <source>
        <strain evidence="2 3">NML03-0146</strain>
    </source>
</reference>
<dbReference type="GO" id="GO:0016491">
    <property type="term" value="F:oxidoreductase activity"/>
    <property type="evidence" value="ECO:0007669"/>
    <property type="project" value="InterPro"/>
</dbReference>
<organism evidence="2 3">
    <name type="scientific">Vandammella animalimorsus</name>
    <dbReference type="NCBI Taxonomy" id="2029117"/>
    <lineage>
        <taxon>Bacteria</taxon>
        <taxon>Pseudomonadati</taxon>
        <taxon>Pseudomonadota</taxon>
        <taxon>Betaproteobacteria</taxon>
        <taxon>Burkholderiales</taxon>
        <taxon>Comamonadaceae</taxon>
        <taxon>Vandammella</taxon>
    </lineage>
</organism>
<dbReference type="Pfam" id="PF03358">
    <property type="entry name" value="FMN_red"/>
    <property type="match status" value="1"/>
</dbReference>
<dbReference type="Proteomes" id="UP000217999">
    <property type="component" value="Unassembled WGS sequence"/>
</dbReference>
<dbReference type="SUPFAM" id="SSF52218">
    <property type="entry name" value="Flavoproteins"/>
    <property type="match status" value="1"/>
</dbReference>
<evidence type="ECO:0000313" key="2">
    <source>
        <dbReference type="EMBL" id="PAT34111.1"/>
    </source>
</evidence>
<dbReference type="PANTHER" id="PTHR30543">
    <property type="entry name" value="CHROMATE REDUCTASE"/>
    <property type="match status" value="1"/>
</dbReference>
<gene>
    <name evidence="2" type="ORF">CK620_10715</name>
</gene>
<dbReference type="PANTHER" id="PTHR30543:SF21">
    <property type="entry name" value="NAD(P)H-DEPENDENT FMN REDUCTASE LOT6"/>
    <property type="match status" value="1"/>
</dbReference>
<dbReference type="InterPro" id="IPR029039">
    <property type="entry name" value="Flavoprotein-like_sf"/>
</dbReference>
<sequence length="180" mass="19863">MPSILLFNASNSSQSIHDKVLDAVQQLLQAQGQQPIERQSMREYELPLLSLDREREQGYPEPAQAFYALLAAHDALAIACPEHNGSVPAAFKNLLDWTSRYARHQPQKMLEGKQVLLLSTSGGANGGASNLAHLAKLLPWQGASRVVTCSLGGFYERFPEGQPNEATREELQQAVQQWLA</sequence>
<dbReference type="GO" id="GO:0005829">
    <property type="term" value="C:cytosol"/>
    <property type="evidence" value="ECO:0007669"/>
    <property type="project" value="TreeGrafter"/>
</dbReference>
<dbReference type="RefSeq" id="WP_095550283.1">
    <property type="nucleotide sequence ID" value="NZ_NSJF01000005.1"/>
</dbReference>
<proteinExistence type="predicted"/>
<evidence type="ECO:0000259" key="1">
    <source>
        <dbReference type="Pfam" id="PF03358"/>
    </source>
</evidence>
<protein>
    <submittedName>
        <fullName evidence="2">NADPH-dependent fmn reductase</fullName>
    </submittedName>
</protein>
<dbReference type="EMBL" id="NSJF01000005">
    <property type="protein sequence ID" value="PAT34111.1"/>
    <property type="molecule type" value="Genomic_DNA"/>
</dbReference>
<dbReference type="InterPro" id="IPR050712">
    <property type="entry name" value="NAD(P)H-dep_reductase"/>
</dbReference>
<feature type="domain" description="NADPH-dependent FMN reductase-like" evidence="1">
    <location>
        <begin position="3"/>
        <end position="145"/>
    </location>
</feature>
<name>A0A2A2A8L9_9BURK</name>